<proteinExistence type="predicted"/>
<keyword evidence="2" id="KW-1185">Reference proteome</keyword>
<protein>
    <submittedName>
        <fullName evidence="1">Uncharacterized protein</fullName>
    </submittedName>
</protein>
<comment type="caution">
    <text evidence="1">The sequence shown here is derived from an EMBL/GenBank/DDBJ whole genome shotgun (WGS) entry which is preliminary data.</text>
</comment>
<dbReference type="AlphaFoldDB" id="A0AAE1ALD4"/>
<evidence type="ECO:0000313" key="2">
    <source>
        <dbReference type="Proteomes" id="UP001283361"/>
    </source>
</evidence>
<name>A0AAE1ALD4_9GAST</name>
<evidence type="ECO:0000313" key="1">
    <source>
        <dbReference type="EMBL" id="KAK3789670.1"/>
    </source>
</evidence>
<reference evidence="1" key="1">
    <citation type="journal article" date="2023" name="G3 (Bethesda)">
        <title>A reference genome for the long-term kleptoplast-retaining sea slug Elysia crispata morphotype clarki.</title>
        <authorList>
            <person name="Eastman K.E."/>
            <person name="Pendleton A.L."/>
            <person name="Shaikh M.A."/>
            <person name="Suttiyut T."/>
            <person name="Ogas R."/>
            <person name="Tomko P."/>
            <person name="Gavelis G."/>
            <person name="Widhalm J.R."/>
            <person name="Wisecaver J.H."/>
        </authorList>
    </citation>
    <scope>NUCLEOTIDE SEQUENCE</scope>
    <source>
        <strain evidence="1">ECLA1</strain>
    </source>
</reference>
<gene>
    <name evidence="1" type="ORF">RRG08_017359</name>
</gene>
<organism evidence="1 2">
    <name type="scientific">Elysia crispata</name>
    <name type="common">lettuce slug</name>
    <dbReference type="NCBI Taxonomy" id="231223"/>
    <lineage>
        <taxon>Eukaryota</taxon>
        <taxon>Metazoa</taxon>
        <taxon>Spiralia</taxon>
        <taxon>Lophotrochozoa</taxon>
        <taxon>Mollusca</taxon>
        <taxon>Gastropoda</taxon>
        <taxon>Heterobranchia</taxon>
        <taxon>Euthyneura</taxon>
        <taxon>Panpulmonata</taxon>
        <taxon>Sacoglossa</taxon>
        <taxon>Placobranchoidea</taxon>
        <taxon>Plakobranchidae</taxon>
        <taxon>Elysia</taxon>
    </lineage>
</organism>
<sequence>MQRVVSTDRKEYNIKTVEKYLKLQADFESLLL</sequence>
<dbReference type="Proteomes" id="UP001283361">
    <property type="component" value="Unassembled WGS sequence"/>
</dbReference>
<accession>A0AAE1ALD4</accession>
<dbReference type="EMBL" id="JAWDGP010001641">
    <property type="protein sequence ID" value="KAK3789670.1"/>
    <property type="molecule type" value="Genomic_DNA"/>
</dbReference>